<protein>
    <submittedName>
        <fullName evidence="2">Uncharacterized protein</fullName>
    </submittedName>
</protein>
<dbReference type="EMBL" id="CP017557">
    <property type="protein sequence ID" value="AOW05099.1"/>
    <property type="molecule type" value="Genomic_DNA"/>
</dbReference>
<evidence type="ECO:0000256" key="1">
    <source>
        <dbReference type="SAM" id="Phobius"/>
    </source>
</evidence>
<name>A0A1D8NHJ9_YARLL</name>
<feature type="transmembrane region" description="Helical" evidence="1">
    <location>
        <begin position="6"/>
        <end position="31"/>
    </location>
</feature>
<accession>A0A1D8NHJ9</accession>
<dbReference type="AlphaFoldDB" id="A0A1D8NHJ9"/>
<reference evidence="2 3" key="1">
    <citation type="journal article" date="2016" name="PLoS ONE">
        <title>Sequence Assembly of Yarrowia lipolytica Strain W29/CLIB89 Shows Transposable Element Diversity.</title>
        <authorList>
            <person name="Magnan C."/>
            <person name="Yu J."/>
            <person name="Chang I."/>
            <person name="Jahn E."/>
            <person name="Kanomata Y."/>
            <person name="Wu J."/>
            <person name="Zeller M."/>
            <person name="Oakes M."/>
            <person name="Baldi P."/>
            <person name="Sandmeyer S."/>
        </authorList>
    </citation>
    <scope>NUCLEOTIDE SEQUENCE [LARGE SCALE GENOMIC DNA]</scope>
    <source>
        <strain evidence="3">CLIB89(W29)</strain>
    </source>
</reference>
<dbReference type="RefSeq" id="XP_068139030.1">
    <property type="nucleotide sequence ID" value="XM_068282929.1"/>
</dbReference>
<keyword evidence="1" id="KW-0812">Transmembrane</keyword>
<dbReference type="VEuPathDB" id="FungiDB:YALI1_E09522g"/>
<dbReference type="Proteomes" id="UP000182444">
    <property type="component" value="Chromosome 1E"/>
</dbReference>
<keyword evidence="1" id="KW-1133">Transmembrane helix</keyword>
<gene>
    <name evidence="2" type="ORF">YALI1_E09522g</name>
</gene>
<sequence>MPTGISSFFLVFSFSVFFCAFSKVLLCFFFLQVFTLSNSIEAEGVQRLLRACAENIPNCGTHGAAGVRAQGTNREASALPEQDHSAKH</sequence>
<keyword evidence="1" id="KW-0472">Membrane</keyword>
<evidence type="ECO:0000313" key="2">
    <source>
        <dbReference type="EMBL" id="AOW05099.1"/>
    </source>
</evidence>
<evidence type="ECO:0000313" key="3">
    <source>
        <dbReference type="Proteomes" id="UP000182444"/>
    </source>
</evidence>
<organism evidence="2 3">
    <name type="scientific">Yarrowia lipolytica</name>
    <name type="common">Candida lipolytica</name>
    <dbReference type="NCBI Taxonomy" id="4952"/>
    <lineage>
        <taxon>Eukaryota</taxon>
        <taxon>Fungi</taxon>
        <taxon>Dikarya</taxon>
        <taxon>Ascomycota</taxon>
        <taxon>Saccharomycotina</taxon>
        <taxon>Dipodascomycetes</taxon>
        <taxon>Dipodascales</taxon>
        <taxon>Dipodascales incertae sedis</taxon>
        <taxon>Yarrowia</taxon>
    </lineage>
</organism>
<dbReference type="GeneID" id="94583540"/>
<proteinExistence type="predicted"/>